<proteinExistence type="predicted"/>
<gene>
    <name evidence="1" type="ORF">PORY_001349</name>
</gene>
<name>A0ACB7CI30_9ASCO</name>
<organism evidence="1 2">
    <name type="scientific">Pneumocystis oryctolagi</name>
    <dbReference type="NCBI Taxonomy" id="42067"/>
    <lineage>
        <taxon>Eukaryota</taxon>
        <taxon>Fungi</taxon>
        <taxon>Dikarya</taxon>
        <taxon>Ascomycota</taxon>
        <taxon>Taphrinomycotina</taxon>
        <taxon>Pneumocystomycetes</taxon>
        <taxon>Pneumocystaceae</taxon>
        <taxon>Pneumocystis</taxon>
    </lineage>
</organism>
<feature type="non-terminal residue" evidence="1">
    <location>
        <position position="1"/>
    </location>
</feature>
<keyword evidence="2" id="KW-1185">Reference proteome</keyword>
<protein>
    <submittedName>
        <fullName evidence="1">Uncharacterized protein</fullName>
    </submittedName>
</protein>
<accession>A0ACB7CI30</accession>
<reference evidence="1 2" key="1">
    <citation type="journal article" date="2021" name="Commun. Biol.">
        <title>Genomic insights into the host specific adaptation of the Pneumocystis genus.</title>
        <authorList>
            <person name="Cisse O.H."/>
            <person name="Ma L."/>
            <person name="Dekker J.P."/>
            <person name="Khil P.P."/>
            <person name="Youn J.-H."/>
            <person name="Brenchley J.M."/>
            <person name="Blair R."/>
            <person name="Pahar B."/>
            <person name="Chabe M."/>
            <person name="Van Rompay K.K.A."/>
            <person name="Keesler R."/>
            <person name="Sukura A."/>
            <person name="Hirsch V."/>
            <person name="Kutty G."/>
            <person name="Liu Y."/>
            <person name="Peng L."/>
            <person name="Chen J."/>
            <person name="Song J."/>
            <person name="Weissenbacher-Lang C."/>
            <person name="Xu J."/>
            <person name="Upham N.S."/>
            <person name="Stajich J.E."/>
            <person name="Cuomo C.A."/>
            <person name="Cushion M.T."/>
            <person name="Kovacs J.A."/>
        </authorList>
    </citation>
    <scope>NUCLEOTIDE SEQUENCE [LARGE SCALE GENOMIC DNA]</scope>
    <source>
        <strain evidence="1 2">RABM</strain>
    </source>
</reference>
<sequence>VSLAYFVKIALTKVRAQWQASTEMLMEFIEFSLLRMPEELEIKFKKWLPMIASMPIWLEEKTEDQYEWPVEVSDWRVDADEKSYIMDWCGCSGKERLLLHQNNLDKRIEALKIREFQLQIILVLEVLSLRREMGDAMKDLLEKRLKCQSKNQWIDIEQHLDVLVDRLCIWQALNDTHLLEDKNTDYKQDNDQLRQFCAEVIMPFYVSKLPDICNILSVKCGGPSLSHHALRLKRDKKKICTSTKGKQTIRAAKLSANSSKSSHVSTSCLATVLIDEKNKLSHAPTIMRFSSGEKHKGVFRDGILNSRQSLQHREIKMPLLKSTNKKGLDKSDGALSSGLPSGLSSGLPSSLEQSCNEKIKVPVKQNASKIQIQVLETPQKSRSVYKDVYRTSWSSERASDTSINYGSSESPVKKRQKVEFISETPLRKQH</sequence>
<dbReference type="EMBL" id="JABTEG010000004">
    <property type="protein sequence ID" value="KAG4305179.1"/>
    <property type="molecule type" value="Genomic_DNA"/>
</dbReference>
<evidence type="ECO:0000313" key="1">
    <source>
        <dbReference type="EMBL" id="KAG4305179.1"/>
    </source>
</evidence>
<comment type="caution">
    <text evidence="1">The sequence shown here is derived from an EMBL/GenBank/DDBJ whole genome shotgun (WGS) entry which is preliminary data.</text>
</comment>
<evidence type="ECO:0000313" key="2">
    <source>
        <dbReference type="Proteomes" id="UP000768646"/>
    </source>
</evidence>
<dbReference type="Proteomes" id="UP000768646">
    <property type="component" value="Unassembled WGS sequence"/>
</dbReference>